<dbReference type="AlphaFoldDB" id="A0A502FXM2"/>
<feature type="transmembrane region" description="Helical" evidence="4">
    <location>
        <begin position="268"/>
        <end position="287"/>
    </location>
</feature>
<feature type="transmembrane region" description="Helical" evidence="4">
    <location>
        <begin position="138"/>
        <end position="161"/>
    </location>
</feature>
<feature type="transmembrane region" description="Helical" evidence="4">
    <location>
        <begin position="200"/>
        <end position="225"/>
    </location>
</feature>
<feature type="transmembrane region" description="Helical" evidence="4">
    <location>
        <begin position="59"/>
        <end position="80"/>
    </location>
</feature>
<dbReference type="Gene3D" id="1.20.1250.20">
    <property type="entry name" value="MFS general substrate transporter like domains"/>
    <property type="match status" value="1"/>
</dbReference>
<evidence type="ECO:0000313" key="6">
    <source>
        <dbReference type="EMBL" id="TPG54255.1"/>
    </source>
</evidence>
<dbReference type="InterPro" id="IPR011701">
    <property type="entry name" value="MFS"/>
</dbReference>
<dbReference type="Proteomes" id="UP000319931">
    <property type="component" value="Unassembled WGS sequence"/>
</dbReference>
<dbReference type="PROSITE" id="PS50850">
    <property type="entry name" value="MFS"/>
    <property type="match status" value="1"/>
</dbReference>
<evidence type="ECO:0000259" key="5">
    <source>
        <dbReference type="PROSITE" id="PS50850"/>
    </source>
</evidence>
<organism evidence="6 7">
    <name type="scientific">Sphingomonas glacialis</name>
    <dbReference type="NCBI Taxonomy" id="658225"/>
    <lineage>
        <taxon>Bacteria</taxon>
        <taxon>Pseudomonadati</taxon>
        <taxon>Pseudomonadota</taxon>
        <taxon>Alphaproteobacteria</taxon>
        <taxon>Sphingomonadales</taxon>
        <taxon>Sphingomonadaceae</taxon>
        <taxon>Sphingomonas</taxon>
    </lineage>
</organism>
<proteinExistence type="predicted"/>
<reference evidence="6 7" key="1">
    <citation type="journal article" date="2019" name="Environ. Microbiol.">
        <title>Species interactions and distinct microbial communities in high Arctic permafrost affected cryosols are associated with the CH4 and CO2 gas fluxes.</title>
        <authorList>
            <person name="Altshuler I."/>
            <person name="Hamel J."/>
            <person name="Turney S."/>
            <person name="Magnuson E."/>
            <person name="Levesque R."/>
            <person name="Greer C."/>
            <person name="Whyte L.G."/>
        </authorList>
    </citation>
    <scope>NUCLEOTIDE SEQUENCE [LARGE SCALE GENOMIC DNA]</scope>
    <source>
        <strain evidence="6 7">E6.1</strain>
    </source>
</reference>
<protein>
    <submittedName>
        <fullName evidence="6">MFS transporter</fullName>
    </submittedName>
</protein>
<keyword evidence="2 4" id="KW-1133">Transmembrane helix</keyword>
<sequence>MLGLIGIGSTPVTWSRAVSMWFEKNRGLALGIMLVSTSVAAMVVPQIANRAIQAGGWRLAFPVVALLPLLVALPVALAWFREPRPEERPASLADASGNLVGLSLRQAARGYRFWVLLVSILLTAIAYGGAHIHMVQIIVLHGFTPGVAAGVLGVVALGILAGRVLVGIAFDRFWAPGVAFPAMLLPAVACYLLMGNGTALQSLMVGGFLLGFAAGAESDVIAFLAAKYFGMRHYGKIYGALYMPYGIGSSISPILYGMVRDSTGNYDLMLATSIGLFATGGALLLTLGRYPVKEELNG</sequence>
<dbReference type="InterPro" id="IPR036259">
    <property type="entry name" value="MFS_trans_sf"/>
</dbReference>
<accession>A0A502FXM2</accession>
<evidence type="ECO:0000313" key="7">
    <source>
        <dbReference type="Proteomes" id="UP000319931"/>
    </source>
</evidence>
<dbReference type="PANTHER" id="PTHR11360:SF290">
    <property type="entry name" value="MONOCARBOXYLATE MFS PERMEASE"/>
    <property type="match status" value="1"/>
</dbReference>
<feature type="transmembrane region" description="Helical" evidence="4">
    <location>
        <begin position="113"/>
        <end position="132"/>
    </location>
</feature>
<dbReference type="InterPro" id="IPR050327">
    <property type="entry name" value="Proton-linked_MCT"/>
</dbReference>
<keyword evidence="3 4" id="KW-0472">Membrane</keyword>
<feature type="domain" description="Major facilitator superfamily (MFS) profile" evidence="5">
    <location>
        <begin position="1"/>
        <end position="297"/>
    </location>
</feature>
<evidence type="ECO:0000256" key="1">
    <source>
        <dbReference type="ARBA" id="ARBA00022692"/>
    </source>
</evidence>
<evidence type="ECO:0000256" key="2">
    <source>
        <dbReference type="ARBA" id="ARBA00022989"/>
    </source>
</evidence>
<dbReference type="GO" id="GO:0022857">
    <property type="term" value="F:transmembrane transporter activity"/>
    <property type="evidence" value="ECO:0007669"/>
    <property type="project" value="InterPro"/>
</dbReference>
<dbReference type="RefSeq" id="WP_140849186.1">
    <property type="nucleotide sequence ID" value="NZ_RCZC01000002.1"/>
</dbReference>
<dbReference type="EMBL" id="RCZC01000002">
    <property type="protein sequence ID" value="TPG54255.1"/>
    <property type="molecule type" value="Genomic_DNA"/>
</dbReference>
<feature type="transmembrane region" description="Helical" evidence="4">
    <location>
        <begin position="173"/>
        <end position="194"/>
    </location>
</feature>
<feature type="transmembrane region" description="Helical" evidence="4">
    <location>
        <begin position="28"/>
        <end position="47"/>
    </location>
</feature>
<dbReference type="SUPFAM" id="SSF103473">
    <property type="entry name" value="MFS general substrate transporter"/>
    <property type="match status" value="1"/>
</dbReference>
<evidence type="ECO:0000256" key="3">
    <source>
        <dbReference type="ARBA" id="ARBA00023136"/>
    </source>
</evidence>
<keyword evidence="1 4" id="KW-0812">Transmembrane</keyword>
<evidence type="ECO:0000256" key="4">
    <source>
        <dbReference type="SAM" id="Phobius"/>
    </source>
</evidence>
<dbReference type="Pfam" id="PF07690">
    <property type="entry name" value="MFS_1"/>
    <property type="match status" value="1"/>
</dbReference>
<comment type="caution">
    <text evidence="6">The sequence shown here is derived from an EMBL/GenBank/DDBJ whole genome shotgun (WGS) entry which is preliminary data.</text>
</comment>
<gene>
    <name evidence="6" type="ORF">EAH76_06110</name>
</gene>
<name>A0A502FXM2_9SPHN</name>
<dbReference type="OrthoDB" id="9796632at2"/>
<feature type="transmembrane region" description="Helical" evidence="4">
    <location>
        <begin position="237"/>
        <end position="256"/>
    </location>
</feature>
<keyword evidence="7" id="KW-1185">Reference proteome</keyword>
<dbReference type="InterPro" id="IPR020846">
    <property type="entry name" value="MFS_dom"/>
</dbReference>
<dbReference type="PANTHER" id="PTHR11360">
    <property type="entry name" value="MONOCARBOXYLATE TRANSPORTER"/>
    <property type="match status" value="1"/>
</dbReference>